<evidence type="ECO:0000313" key="3">
    <source>
        <dbReference type="Proteomes" id="UP000001460"/>
    </source>
</evidence>
<protein>
    <submittedName>
        <fullName evidence="2">Uncharacterized protein</fullName>
    </submittedName>
</protein>
<dbReference type="Proteomes" id="UP000001460">
    <property type="component" value="Unassembled WGS sequence"/>
</dbReference>
<keyword evidence="1" id="KW-0732">Signal</keyword>
<dbReference type="GeneID" id="6996479"/>
<accession>B6AFE8</accession>
<dbReference type="AlphaFoldDB" id="B6AFE8"/>
<dbReference type="RefSeq" id="XP_002141288.1">
    <property type="nucleotide sequence ID" value="XM_002141252.1"/>
</dbReference>
<dbReference type="EMBL" id="DS989731">
    <property type="protein sequence ID" value="EEA06939.1"/>
    <property type="molecule type" value="Genomic_DNA"/>
</dbReference>
<dbReference type="OrthoDB" id="343752at2759"/>
<gene>
    <name evidence="2" type="ORF">CMU_033240</name>
</gene>
<feature type="signal peptide" evidence="1">
    <location>
        <begin position="1"/>
        <end position="18"/>
    </location>
</feature>
<evidence type="ECO:0000256" key="1">
    <source>
        <dbReference type="SAM" id="SignalP"/>
    </source>
</evidence>
<keyword evidence="3" id="KW-1185">Reference proteome</keyword>
<reference evidence="2" key="1">
    <citation type="submission" date="2008-06" db="EMBL/GenBank/DDBJ databases">
        <authorList>
            <person name="Lorenzi H."/>
            <person name="Inman J."/>
            <person name="Miller J."/>
            <person name="Schobel S."/>
            <person name="Amedeo P."/>
            <person name="Caler E.V."/>
            <person name="da Silva J."/>
        </authorList>
    </citation>
    <scope>NUCLEOTIDE SEQUENCE [LARGE SCALE GENOMIC DNA]</scope>
    <source>
        <strain evidence="2">RN66</strain>
    </source>
</reference>
<name>B6AFE8_CRYMR</name>
<sequence length="343" mass="39239">MVLLLCSLAVGLFFCGYGARKAISSCIGYNKTSTLSINNTKYSYGKENTKTVVIKVNPVNKLPNNEDEKFMNKYFMPNCIVSTGFPTKYRLNDIIFWNTSKINYSYWGLDYLTSRIFVIHSQIGTETSSKVNNLNNAPTISYISLKYPNTSEEILSKGKSNFPPFWYMEWEDISSGLLYKPIFQPCIGSLYTYTSKGKPFFFDNLNTVFSCKFKLKADNISSVEIDNVAFIKVNLNGKGSSDKLIQLFLQLCLLRSENLWVVSFTRFSNKVNPQSTCIDMNSWLLYTKESSFISLEHGIWFGRDSKGEFHITNGLFQTEVCYQSWWTLYGGANYNQFVPQISS</sequence>
<dbReference type="VEuPathDB" id="CryptoDB:CMU_033240"/>
<feature type="chain" id="PRO_5002842403" evidence="1">
    <location>
        <begin position="19"/>
        <end position="343"/>
    </location>
</feature>
<evidence type="ECO:0000313" key="2">
    <source>
        <dbReference type="EMBL" id="EEA06939.1"/>
    </source>
</evidence>
<proteinExistence type="predicted"/>
<organism evidence="2 3">
    <name type="scientific">Cryptosporidium muris (strain RN66)</name>
    <dbReference type="NCBI Taxonomy" id="441375"/>
    <lineage>
        <taxon>Eukaryota</taxon>
        <taxon>Sar</taxon>
        <taxon>Alveolata</taxon>
        <taxon>Apicomplexa</taxon>
        <taxon>Conoidasida</taxon>
        <taxon>Coccidia</taxon>
        <taxon>Eucoccidiorida</taxon>
        <taxon>Eimeriorina</taxon>
        <taxon>Cryptosporidiidae</taxon>
        <taxon>Cryptosporidium</taxon>
    </lineage>
</organism>